<sequence length="161" mass="18114">MSDEVSQFLEQVERLRGQQIEDDEVRARELEEFLAAKRERQARREERARSISPQKSSPVNTPSPRPNRRSIHPSESLRLESPYTAREESPRERSVEPDASDRSSSMVTSTSPTKENEAPADSLSSDAKSIRASPRRHLRPGQERFLGRDGPLPVAALAAGR</sequence>
<accession>A0ACC4E882</accession>
<dbReference type="EMBL" id="JBGNUJ010000002">
    <property type="protein sequence ID" value="KAL3964849.1"/>
    <property type="molecule type" value="Genomic_DNA"/>
</dbReference>
<evidence type="ECO:0000313" key="2">
    <source>
        <dbReference type="Proteomes" id="UP001638806"/>
    </source>
</evidence>
<keyword evidence="2" id="KW-1185">Reference proteome</keyword>
<dbReference type="Proteomes" id="UP001638806">
    <property type="component" value="Unassembled WGS sequence"/>
</dbReference>
<evidence type="ECO:0000313" key="1">
    <source>
        <dbReference type="EMBL" id="KAL3964849.1"/>
    </source>
</evidence>
<comment type="caution">
    <text evidence="1">The sequence shown here is derived from an EMBL/GenBank/DDBJ whole genome shotgun (WGS) entry which is preliminary data.</text>
</comment>
<gene>
    <name evidence="1" type="ORF">ACCO45_001853</name>
</gene>
<protein>
    <submittedName>
        <fullName evidence="1">Uncharacterized protein</fullName>
    </submittedName>
</protein>
<reference evidence="1" key="1">
    <citation type="submission" date="2024-12" db="EMBL/GenBank/DDBJ databases">
        <title>Comparative genomics and development of molecular markers within Purpureocillium lilacinum and among Purpureocillium species.</title>
        <authorList>
            <person name="Yeh Z.-Y."/>
            <person name="Ni N.-T."/>
            <person name="Lo P.-H."/>
            <person name="Mushyakhwo K."/>
            <person name="Lin C.-F."/>
            <person name="Nai Y.-S."/>
        </authorList>
    </citation>
    <scope>NUCLEOTIDE SEQUENCE</scope>
    <source>
        <strain evidence="1">NCHU-NPUST-175</strain>
    </source>
</reference>
<proteinExistence type="predicted"/>
<name>A0ACC4E882_PURLI</name>
<organism evidence="1 2">
    <name type="scientific">Purpureocillium lilacinum</name>
    <name type="common">Paecilomyces lilacinus</name>
    <dbReference type="NCBI Taxonomy" id="33203"/>
    <lineage>
        <taxon>Eukaryota</taxon>
        <taxon>Fungi</taxon>
        <taxon>Dikarya</taxon>
        <taxon>Ascomycota</taxon>
        <taxon>Pezizomycotina</taxon>
        <taxon>Sordariomycetes</taxon>
        <taxon>Hypocreomycetidae</taxon>
        <taxon>Hypocreales</taxon>
        <taxon>Ophiocordycipitaceae</taxon>
        <taxon>Purpureocillium</taxon>
    </lineage>
</organism>